<protein>
    <submittedName>
        <fullName evidence="2">Uncharacterized protein</fullName>
    </submittedName>
</protein>
<name>A0A927B8U3_9BACT</name>
<sequence length="278" mass="29522">MKNILLISVLFISWTVRAQVQTSGKITTVDSPTGVSIRNRTIQDSIAEEGVIRYLKFEKGSGRQAAALTPSSSLSTTCFSGNYADLTNKPVLFSGNYIDLANKPVLFSGNYADLANKPVLFSGSYADLCCKPTTLTAFANDADYQTGTQVRATIRSATDTLNTRIVATTTAINSVSATAAQALALAQNNQGSTGGQTVTYMLQYRATNVSTSAGTGQTISHNFGANTGIDRIVAYEVNTRVSVDMPFDTNSVTDTGVTIQPLVSTTYTAIIVIGHKLQ</sequence>
<dbReference type="RefSeq" id="WP_191042927.1">
    <property type="nucleotide sequence ID" value="NZ_JACXAA010000020.1"/>
</dbReference>
<dbReference type="AlphaFoldDB" id="A0A927B8U3"/>
<evidence type="ECO:0000256" key="1">
    <source>
        <dbReference type="SAM" id="SignalP"/>
    </source>
</evidence>
<reference evidence="2" key="1">
    <citation type="submission" date="2020-09" db="EMBL/GenBank/DDBJ databases">
        <authorList>
            <person name="Kim M.K."/>
        </authorList>
    </citation>
    <scope>NUCLEOTIDE SEQUENCE</scope>
    <source>
        <strain evidence="2">BT704</strain>
    </source>
</reference>
<evidence type="ECO:0000313" key="3">
    <source>
        <dbReference type="Proteomes" id="UP000653797"/>
    </source>
</evidence>
<feature type="chain" id="PRO_5036839305" evidence="1">
    <location>
        <begin position="19"/>
        <end position="278"/>
    </location>
</feature>
<keyword evidence="3" id="KW-1185">Reference proteome</keyword>
<feature type="signal peptide" evidence="1">
    <location>
        <begin position="1"/>
        <end position="18"/>
    </location>
</feature>
<organism evidence="2 3">
    <name type="scientific">Spirosoma validum</name>
    <dbReference type="NCBI Taxonomy" id="2771355"/>
    <lineage>
        <taxon>Bacteria</taxon>
        <taxon>Pseudomonadati</taxon>
        <taxon>Bacteroidota</taxon>
        <taxon>Cytophagia</taxon>
        <taxon>Cytophagales</taxon>
        <taxon>Cytophagaceae</taxon>
        <taxon>Spirosoma</taxon>
    </lineage>
</organism>
<dbReference type="EMBL" id="JACXAA010000020">
    <property type="protein sequence ID" value="MBD2757307.1"/>
    <property type="molecule type" value="Genomic_DNA"/>
</dbReference>
<dbReference type="Proteomes" id="UP000653797">
    <property type="component" value="Unassembled WGS sequence"/>
</dbReference>
<accession>A0A927B8U3</accession>
<gene>
    <name evidence="2" type="ORF">IC230_30825</name>
</gene>
<keyword evidence="1" id="KW-0732">Signal</keyword>
<evidence type="ECO:0000313" key="2">
    <source>
        <dbReference type="EMBL" id="MBD2757307.1"/>
    </source>
</evidence>
<proteinExistence type="predicted"/>
<comment type="caution">
    <text evidence="2">The sequence shown here is derived from an EMBL/GenBank/DDBJ whole genome shotgun (WGS) entry which is preliminary data.</text>
</comment>